<feature type="transmembrane region" description="Helical" evidence="6">
    <location>
        <begin position="160"/>
        <end position="179"/>
    </location>
</feature>
<protein>
    <recommendedName>
        <fullName evidence="7">G-protein coupled receptors family 1 profile domain-containing protein</fullName>
    </recommendedName>
</protein>
<evidence type="ECO:0000256" key="3">
    <source>
        <dbReference type="ARBA" id="ARBA00022989"/>
    </source>
</evidence>
<keyword evidence="4 6" id="KW-0472">Membrane</keyword>
<evidence type="ECO:0000313" key="8">
    <source>
        <dbReference type="EMBL" id="CAL5133423.1"/>
    </source>
</evidence>
<feature type="compositionally biased region" description="Polar residues" evidence="5">
    <location>
        <begin position="272"/>
        <end position="283"/>
    </location>
</feature>
<dbReference type="PANTHER" id="PTHR46641:SF2">
    <property type="entry name" value="FMRFAMIDE RECEPTOR"/>
    <property type="match status" value="1"/>
</dbReference>
<dbReference type="GO" id="GO:0016020">
    <property type="term" value="C:membrane"/>
    <property type="evidence" value="ECO:0007669"/>
    <property type="project" value="UniProtKB-SubCell"/>
</dbReference>
<evidence type="ECO:0000256" key="5">
    <source>
        <dbReference type="SAM" id="MobiDB-lite"/>
    </source>
</evidence>
<reference evidence="8" key="1">
    <citation type="submission" date="2024-06" db="EMBL/GenBank/DDBJ databases">
        <authorList>
            <person name="Liu X."/>
            <person name="Lenzi L."/>
            <person name="Haldenby T S."/>
            <person name="Uol C."/>
        </authorList>
    </citation>
    <scope>NUCLEOTIDE SEQUENCE</scope>
</reference>
<gene>
    <name evidence="8" type="ORF">CDAUBV1_LOCUS6664</name>
</gene>
<evidence type="ECO:0000313" key="9">
    <source>
        <dbReference type="Proteomes" id="UP001497525"/>
    </source>
</evidence>
<evidence type="ECO:0000256" key="6">
    <source>
        <dbReference type="SAM" id="Phobius"/>
    </source>
</evidence>
<dbReference type="InterPro" id="IPR052954">
    <property type="entry name" value="GPCR-Ligand_Int"/>
</dbReference>
<dbReference type="AlphaFoldDB" id="A0AAV2TDM5"/>
<feature type="domain" description="G-protein coupled receptors family 1 profile" evidence="7">
    <location>
        <begin position="49"/>
        <end position="436"/>
    </location>
</feature>
<dbReference type="InterPro" id="IPR000276">
    <property type="entry name" value="GPCR_Rhodpsn"/>
</dbReference>
<keyword evidence="2 6" id="KW-0812">Transmembrane</keyword>
<feature type="region of interest" description="Disordered" evidence="5">
    <location>
        <begin position="272"/>
        <end position="363"/>
    </location>
</feature>
<keyword evidence="3 6" id="KW-1133">Transmembrane helix</keyword>
<feature type="transmembrane region" description="Helical" evidence="6">
    <location>
        <begin position="367"/>
        <end position="385"/>
    </location>
</feature>
<feature type="compositionally biased region" description="Polar residues" evidence="5">
    <location>
        <begin position="296"/>
        <end position="308"/>
    </location>
</feature>
<dbReference type="Pfam" id="PF00001">
    <property type="entry name" value="7tm_1"/>
    <property type="match status" value="1"/>
</dbReference>
<name>A0AAV2TDM5_CALDB</name>
<evidence type="ECO:0000256" key="1">
    <source>
        <dbReference type="ARBA" id="ARBA00004370"/>
    </source>
</evidence>
<proteinExistence type="predicted"/>
<dbReference type="GO" id="GO:0004930">
    <property type="term" value="F:G protein-coupled receptor activity"/>
    <property type="evidence" value="ECO:0007669"/>
    <property type="project" value="InterPro"/>
</dbReference>
<dbReference type="PROSITE" id="PS50262">
    <property type="entry name" value="G_PROTEIN_RECEP_F1_2"/>
    <property type="match status" value="1"/>
</dbReference>
<feature type="compositionally biased region" description="Basic and acidic residues" evidence="5">
    <location>
        <begin position="309"/>
        <end position="319"/>
    </location>
</feature>
<accession>A0AAV2TDM5</accession>
<evidence type="ECO:0000256" key="4">
    <source>
        <dbReference type="ARBA" id="ARBA00023136"/>
    </source>
</evidence>
<feature type="transmembrane region" description="Helical" evidence="6">
    <location>
        <begin position="420"/>
        <end position="439"/>
    </location>
</feature>
<dbReference type="InterPro" id="IPR017452">
    <property type="entry name" value="GPCR_Rhodpsn_7TM"/>
</dbReference>
<comment type="subcellular location">
    <subcellularLocation>
        <location evidence="1">Membrane</location>
    </subcellularLocation>
</comment>
<dbReference type="Proteomes" id="UP001497525">
    <property type="component" value="Unassembled WGS sequence"/>
</dbReference>
<feature type="transmembrane region" description="Helical" evidence="6">
    <location>
        <begin position="32"/>
        <end position="55"/>
    </location>
</feature>
<organism evidence="8 9">
    <name type="scientific">Calicophoron daubneyi</name>
    <name type="common">Rumen fluke</name>
    <name type="synonym">Paramphistomum daubneyi</name>
    <dbReference type="NCBI Taxonomy" id="300641"/>
    <lineage>
        <taxon>Eukaryota</taxon>
        <taxon>Metazoa</taxon>
        <taxon>Spiralia</taxon>
        <taxon>Lophotrochozoa</taxon>
        <taxon>Platyhelminthes</taxon>
        <taxon>Trematoda</taxon>
        <taxon>Digenea</taxon>
        <taxon>Plagiorchiida</taxon>
        <taxon>Pronocephalata</taxon>
        <taxon>Paramphistomoidea</taxon>
        <taxon>Paramphistomidae</taxon>
        <taxon>Calicophoron</taxon>
    </lineage>
</organism>
<dbReference type="PANTHER" id="PTHR46641">
    <property type="entry name" value="FMRFAMIDE RECEPTOR-RELATED"/>
    <property type="match status" value="1"/>
</dbReference>
<comment type="caution">
    <text evidence="8">The sequence shown here is derived from an EMBL/GenBank/DDBJ whole genome shotgun (WGS) entry which is preliminary data.</text>
</comment>
<evidence type="ECO:0000259" key="7">
    <source>
        <dbReference type="PROSITE" id="PS50262"/>
    </source>
</evidence>
<dbReference type="SUPFAM" id="SSF81321">
    <property type="entry name" value="Family A G protein-coupled receptor-like"/>
    <property type="match status" value="1"/>
</dbReference>
<feature type="transmembrane region" description="Helical" evidence="6">
    <location>
        <begin position="211"/>
        <end position="236"/>
    </location>
</feature>
<evidence type="ECO:0000256" key="2">
    <source>
        <dbReference type="ARBA" id="ARBA00022692"/>
    </source>
</evidence>
<dbReference type="EMBL" id="CAXLJL010000156">
    <property type="protein sequence ID" value="CAL5133423.1"/>
    <property type="molecule type" value="Genomic_DNA"/>
</dbReference>
<dbReference type="Gene3D" id="1.20.1070.10">
    <property type="entry name" value="Rhodopsin 7-helix transmembrane proteins"/>
    <property type="match status" value="2"/>
</dbReference>
<sequence length="459" mass="51541">MIKGSNASNIALSNLTTPHPFPSVDGGINCDFIVAFGYVVIQTMICIVGLILNLINFSVYVRPAFSAPAYRVMTFLSLADAATLGFRIPQGYVFLPHLIHHQTDAVLYAYVYTVYVETPLTNMSENISAWFTVVLAIERYISMKHWSIAKRYFTPKNTNLLIILICVIAVIFNLPYFAIQNVTLTRVNKTLQLDSSFTKFSQSYFYAIHSWVRIVVVQIIPLCFLCVSNCLLFVLVSQHNQKLSKRGRTNNVLRSEASCKRLIPEQGEVQLNNPDQTVKSSGSFYKPSSPHRQKVVQASTTEKTSVETNEGRQADDESPKLVNGSHTLLSLGGQKPGQDGRLSVTGKPPDGVQNPASNDRAQRRRAAQTKLTILLIAIILLFLIGQVPQSLAYLRIFAVLGICSKANMERCDSHRLYRMVTINLSQLSFASTFFVYLFLNRDFRNTVRTTFCCWCFRSS</sequence>
<dbReference type="CDD" id="cd14978">
    <property type="entry name" value="7tmA_FMRFamide_R-like"/>
    <property type="match status" value="1"/>
</dbReference>